<feature type="region of interest" description="Disordered" evidence="7">
    <location>
        <begin position="19"/>
        <end position="79"/>
    </location>
</feature>
<feature type="region of interest" description="Disordered" evidence="7">
    <location>
        <begin position="93"/>
        <end position="337"/>
    </location>
</feature>
<protein>
    <submittedName>
        <fullName evidence="9">Cytosolic small ribosomal subunit protein</fullName>
    </submittedName>
</protein>
<dbReference type="Pfam" id="PF09770">
    <property type="entry name" value="PAT1"/>
    <property type="match status" value="1"/>
</dbReference>
<dbReference type="GeneID" id="25986723"/>
<dbReference type="InterPro" id="IPR039900">
    <property type="entry name" value="Pat1-like"/>
</dbReference>
<dbReference type="GO" id="GO:0033962">
    <property type="term" value="P:P-body assembly"/>
    <property type="evidence" value="ECO:0007669"/>
    <property type="project" value="TreeGrafter"/>
</dbReference>
<feature type="domain" description="mRNA decay factor PAT1" evidence="8">
    <location>
        <begin position="43"/>
        <end position="896"/>
    </location>
</feature>
<dbReference type="Proteomes" id="UP000002748">
    <property type="component" value="Unassembled WGS sequence"/>
</dbReference>
<feature type="compositionally biased region" description="Basic and acidic residues" evidence="7">
    <location>
        <begin position="19"/>
        <end position="29"/>
    </location>
</feature>
<evidence type="ECO:0000313" key="9">
    <source>
        <dbReference type="EMBL" id="EJT47904.1"/>
    </source>
</evidence>
<keyword evidence="5" id="KW-0694">RNA-binding</keyword>
<feature type="compositionally biased region" description="Low complexity" evidence="7">
    <location>
        <begin position="171"/>
        <end position="189"/>
    </location>
</feature>
<feature type="compositionally biased region" description="Polar residues" evidence="7">
    <location>
        <begin position="290"/>
        <end position="305"/>
    </location>
</feature>
<dbReference type="PANTHER" id="PTHR21551:SF0">
    <property type="entry name" value="PROTEIN ASSOCIATED WITH TOPO II RELATED-1, ISOFORM A"/>
    <property type="match status" value="1"/>
</dbReference>
<feature type="compositionally biased region" description="Acidic residues" evidence="7">
    <location>
        <begin position="99"/>
        <end position="108"/>
    </location>
</feature>
<reference evidence="9 10" key="1">
    <citation type="journal article" date="2012" name="Eukaryot. Cell">
        <title>Draft genome sequence of CBS 2479, the standard type strain of Trichosporon asahii.</title>
        <authorList>
            <person name="Yang R.Y."/>
            <person name="Li H.T."/>
            <person name="Zhu H."/>
            <person name="Zhou G.P."/>
            <person name="Wang M."/>
            <person name="Wang L."/>
        </authorList>
    </citation>
    <scope>NUCLEOTIDE SEQUENCE [LARGE SCALE GENOMIC DNA]</scope>
    <source>
        <strain evidence="10">ATCC 90039 / CBS 2479 / JCM 2466 / KCTC 7840 / NCYC 2677 / UAMH 7654</strain>
    </source>
</reference>
<dbReference type="KEGG" id="tasa:A1Q1_03210"/>
<feature type="compositionally biased region" description="Polar residues" evidence="7">
    <location>
        <begin position="30"/>
        <end position="41"/>
    </location>
</feature>
<dbReference type="RefSeq" id="XP_014179138.1">
    <property type="nucleotide sequence ID" value="XM_014323663.1"/>
</dbReference>
<accession>J6ETK9</accession>
<dbReference type="OrthoDB" id="74835at2759"/>
<evidence type="ECO:0000256" key="2">
    <source>
        <dbReference type="ARBA" id="ARBA00004201"/>
    </source>
</evidence>
<evidence type="ECO:0000256" key="5">
    <source>
        <dbReference type="ARBA" id="ARBA00022884"/>
    </source>
</evidence>
<evidence type="ECO:0000256" key="7">
    <source>
        <dbReference type="SAM" id="MobiDB-lite"/>
    </source>
</evidence>
<keyword evidence="6" id="KW-0539">Nucleus</keyword>
<proteinExistence type="inferred from homology"/>
<organism evidence="9 10">
    <name type="scientific">Trichosporon asahii var. asahii (strain ATCC 90039 / CBS 2479 / JCM 2466 / KCTC 7840 / NBRC 103889/ NCYC 2677 / UAMH 7654)</name>
    <name type="common">Yeast</name>
    <dbReference type="NCBI Taxonomy" id="1186058"/>
    <lineage>
        <taxon>Eukaryota</taxon>
        <taxon>Fungi</taxon>
        <taxon>Dikarya</taxon>
        <taxon>Basidiomycota</taxon>
        <taxon>Agaricomycotina</taxon>
        <taxon>Tremellomycetes</taxon>
        <taxon>Trichosporonales</taxon>
        <taxon>Trichosporonaceae</taxon>
        <taxon>Trichosporon</taxon>
    </lineage>
</organism>
<evidence type="ECO:0000259" key="8">
    <source>
        <dbReference type="Pfam" id="PF09770"/>
    </source>
</evidence>
<dbReference type="PANTHER" id="PTHR21551">
    <property type="entry name" value="TOPOISOMERASE II-ASSOCIATED PROTEIN PAT1"/>
    <property type="match status" value="1"/>
</dbReference>
<dbReference type="InterPro" id="IPR019167">
    <property type="entry name" value="PAT1_dom"/>
</dbReference>
<dbReference type="GO" id="GO:0000932">
    <property type="term" value="C:P-body"/>
    <property type="evidence" value="ECO:0007669"/>
    <property type="project" value="UniProtKB-SubCell"/>
</dbReference>
<evidence type="ECO:0000256" key="1">
    <source>
        <dbReference type="ARBA" id="ARBA00004123"/>
    </source>
</evidence>
<dbReference type="GO" id="GO:0005634">
    <property type="term" value="C:nucleus"/>
    <property type="evidence" value="ECO:0007669"/>
    <property type="project" value="UniProtKB-SubCell"/>
</dbReference>
<sequence length="900" mass="97681">MTPSFPVLVLATGDWLVEGHRSESREHTKQASSPSSVNKPPTMSFFGFDTGLPDDPRAKQGQHSQFASRADQDTFGSFDRAGEEDLAVYNWGEGGLLESGDDFNDETFGDTGDFGNDFQFAAAPEPAQSKPKVASTSSRFGPKAQVDLFAATEDDFYTSQPTKTPKKKNNEPQPLWANASPANAWGAAPIAPPVSGHQPSKILSLEEIEAEMARASIGNKQQPQYAPQQQQQYAPSPQHVPQQYQQPPKHTQPGHQVLSLEEIERQMIGGGPSPGPAQAPQQPPLGQSPHGQQLHDQPPRSQAQNIPPGMHGRSGSAQLSTPPIAGTPPAPGLNGSGYAKQQALLDSMFPDLQQANQQPGQPPAPGPPQHPGTPGFQGPPPGQPQPSPEELARMEELHKRITAKIEGMSKYNNLMGNSDKDFITRIQLSQLATSDPYSSDFYAQVFSALARRAQDAQGNESGPTVVQIAPGMGLGVGGPVGNRFGKMGSATMNRLTTQVKKLVSTTAKRQQAMSSDALAGALGRVRRGANQAAPRPVLAVPKPEHRPAAVAQLNHSSGPTREPLTRKQVMYALEELYDDCLELEQMRREAPPPTDVPRVEAWNQQCAAKVDDLWRKLMVMEPLGVSTPHPFISLINPLKGQRLFPRLLRHLDHQRALTLLTLLIATYPQLEVVARAPPPPVADVSLLTKADREDRARREAQTDSFLHCVIPGVDMLINQCNLGLVAGLLGICTQRMELGAVAATRPGVALFTALLSRAQSLVRGEAPIDPAEREQWTKTFDYFLQTISPHLPDLFPATLAQKAVFGPSAYLLSSEGQARQDRDHGEMERREAEVWGLAAALAVNAPEDQQTNLVAALRDKILHTVQAARYPKTPREKAELKLRNVNMFLHGLGLDASMIE</sequence>
<feature type="compositionally biased region" description="Low complexity" evidence="7">
    <location>
        <begin position="221"/>
        <end position="248"/>
    </location>
</feature>
<comment type="subcellular location">
    <subcellularLocation>
        <location evidence="2">Cytoplasm</location>
        <location evidence="2">P-body</location>
    </subcellularLocation>
    <subcellularLocation>
        <location evidence="1">Nucleus</location>
    </subcellularLocation>
</comment>
<feature type="region of interest" description="Disordered" evidence="7">
    <location>
        <begin position="353"/>
        <end position="389"/>
    </location>
</feature>
<dbReference type="EMBL" id="ALBS01000224">
    <property type="protein sequence ID" value="EJT47904.1"/>
    <property type="molecule type" value="Genomic_DNA"/>
</dbReference>
<keyword evidence="4" id="KW-0963">Cytoplasm</keyword>
<feature type="compositionally biased region" description="Pro residues" evidence="7">
    <location>
        <begin position="273"/>
        <end position="283"/>
    </location>
</feature>
<comment type="caution">
    <text evidence="9">The sequence shown here is derived from an EMBL/GenBank/DDBJ whole genome shotgun (WGS) entry which is preliminary data.</text>
</comment>
<feature type="compositionally biased region" description="Pro residues" evidence="7">
    <location>
        <begin position="360"/>
        <end position="387"/>
    </location>
</feature>
<dbReference type="GO" id="GO:0003723">
    <property type="term" value="F:RNA binding"/>
    <property type="evidence" value="ECO:0007669"/>
    <property type="project" value="UniProtKB-KW"/>
</dbReference>
<name>J6ETK9_TRIAS</name>
<dbReference type="HOGENOM" id="CLU_012622_1_0_1"/>
<dbReference type="AlphaFoldDB" id="J6ETK9"/>
<evidence type="ECO:0000256" key="6">
    <source>
        <dbReference type="ARBA" id="ARBA00023242"/>
    </source>
</evidence>
<gene>
    <name evidence="9" type="ORF">A1Q1_03210</name>
</gene>
<comment type="similarity">
    <text evidence="3">Belongs to the PAT1 family.</text>
</comment>
<evidence type="ECO:0000256" key="4">
    <source>
        <dbReference type="ARBA" id="ARBA00022490"/>
    </source>
</evidence>
<evidence type="ECO:0000313" key="10">
    <source>
        <dbReference type="Proteomes" id="UP000002748"/>
    </source>
</evidence>
<evidence type="ECO:0000256" key="3">
    <source>
        <dbReference type="ARBA" id="ARBA00009138"/>
    </source>
</evidence>
<dbReference type="VEuPathDB" id="FungiDB:A1Q1_03210"/>
<dbReference type="GO" id="GO:0000290">
    <property type="term" value="P:deadenylation-dependent decapping of nuclear-transcribed mRNA"/>
    <property type="evidence" value="ECO:0007669"/>
    <property type="project" value="InterPro"/>
</dbReference>